<dbReference type="Proteomes" id="UP000015042">
    <property type="component" value="Chromosome"/>
</dbReference>
<evidence type="ECO:0000313" key="1">
    <source>
        <dbReference type="EMBL" id="AGR57670.1"/>
    </source>
</evidence>
<accession>S5N5C5</accession>
<reference evidence="1 2" key="1">
    <citation type="submission" date="2013-07" db="EMBL/GenBank/DDBJ databases">
        <title>Genome sequence of Salmonella bongori N268-08 - a rare clinical isolate.</title>
        <authorList>
            <person name="Marti R."/>
            <person name="Hagens S."/>
            <person name="Loessner M.J."/>
            <person name="Klumpp J."/>
        </authorList>
    </citation>
    <scope>NUCLEOTIDE SEQUENCE [LARGE SCALE GENOMIC DNA]</scope>
    <source>
        <strain evidence="1 2">N268-08</strain>
    </source>
</reference>
<protein>
    <submittedName>
        <fullName evidence="1">Uncharacterized protein</fullName>
    </submittedName>
</protein>
<gene>
    <name evidence="1" type="ORF">A464_484</name>
</gene>
<dbReference type="AlphaFoldDB" id="S5N5C5"/>
<evidence type="ECO:0000313" key="2">
    <source>
        <dbReference type="Proteomes" id="UP000015042"/>
    </source>
</evidence>
<sequence>MDLIKGITGIGVVFKGNIDCQWIMAGRADKQSPELSVTVVPGDPVISIFMFFP</sequence>
<dbReference type="HOGENOM" id="CLU_3065970_0_0_6"/>
<name>S5N5C5_SALBN</name>
<dbReference type="KEGG" id="sbz:A464_484"/>
<organism evidence="1 2">
    <name type="scientific">Salmonella bongori N268-08</name>
    <dbReference type="NCBI Taxonomy" id="1197719"/>
    <lineage>
        <taxon>Bacteria</taxon>
        <taxon>Pseudomonadati</taxon>
        <taxon>Pseudomonadota</taxon>
        <taxon>Gammaproteobacteria</taxon>
        <taxon>Enterobacterales</taxon>
        <taxon>Enterobacteriaceae</taxon>
        <taxon>Salmonella</taxon>
    </lineage>
</organism>
<proteinExistence type="predicted"/>
<dbReference type="EMBL" id="CP006608">
    <property type="protein sequence ID" value="AGR57670.1"/>
    <property type="molecule type" value="Genomic_DNA"/>
</dbReference>